<dbReference type="InterPro" id="IPR029058">
    <property type="entry name" value="AB_hydrolase_fold"/>
</dbReference>
<comment type="caution">
    <text evidence="3">The sequence shown here is derived from an EMBL/GenBank/DDBJ whole genome shotgun (WGS) entry which is preliminary data.</text>
</comment>
<feature type="region of interest" description="Disordered" evidence="1">
    <location>
        <begin position="855"/>
        <end position="883"/>
    </location>
</feature>
<accession>A0A2H9TK81</accession>
<dbReference type="Proteomes" id="UP000240830">
    <property type="component" value="Unassembled WGS sequence"/>
</dbReference>
<proteinExistence type="predicted"/>
<sequence length="1863" mass="209527">MLRLTVVLFSLLLCILPIVCFDARDGDIQKLRKALNRKERLVSLPENFKLSPKLFNGLTLDGAKTLLEILDVHNYDEHTKAPTNIDRDKEMVTSSPLTDELVLAMGPDVCALFADHHQLLEHPEVTLNECISVFIANLNASEHPREMLKRLPMNWFTHRPVELLTTLMAKQHLSSVPRSTYRIDLDDEFNCQKLTVDMALKLIRLNVIPSSKCISKISDLNTMEASASHRLISLPTAFRHYNGPLSESVTTVMSENHLRNYASKVKGDIICQNLRLELAKRGIHKVTVRCLHGYFHAGPKPLDISEIPSRIIKQWISEYPADARNIKPKYLGLLHYSCWEHILKCKANLNKEFLETIIPDNRHNLPSIILDLPLSHRKLIKKHAPRGFLRSVQTQFTTQSILKSLNGGCRKTADQMLKRPNAYTNKFFSGLTVTGAKLLLCSSCGVKNYGSFLQSDTYSKGNIKLKFTTAIEPEQIATRPEVCAVFLHALPQIKDRDQIPTECWELHINELIKFGTLNTVNFKLFPKNVLKSRAADLFILFKSKGLRMRNFHSSLVKAATKDSKACSKMKLDYFIPYPFIIPPECVARLSDLGNAGDKAFKNLGPDAFSYYDGSLSDALLKKITKDQLASFGAQLGKDKVCNEIRLHLLAENVIESATLSCIRGSFSKPTSSIGPSFKNIPENVLVQWMQRDPQNFRNIAISDRPEIAQSVWMSVLQYPKLDLTLAKQLFGGQDDIGLPNLPSYKINRILLSALLDRIPLLGHALMVKAKTLPKNLFAVLGPIITEGITVCHQKRAGIHLLATLENVGNAASIISNIPQTFCASLRKGEYLRYTWLRANFSEECRKNLQFPSDHLTPELSSDPRERSKGLKELKDGRTPRPSPLDLKEMLTDIIWSNCDNTHYSRGRICARGKLRVPSNYLDPEGGSFTLTIYRYTQHNQTPRAHLIFLAGGPGGPGLLYRYKATLISELTKGDVATYLVDHRGLGESGQFTEIRGSWEAETFDLKSTFANRKFDEKDLRLEPAALDVAMVGLALKRSNPKARLSVYGFSYGALWAHEAVRFVPDLFDSAILGGVPALKGVMKEKNLRDILEHCRLDSFCRSKMGSDVLDSFPKMVEQLGNPETNECVKMMHSGFGIAGNTAEERVEAIANHFCGFVLDSPPAKAAYTNIQILLPFVKATIDCGNAETYSLHVIGRSDNASQPATLDDYDFNSFVHEAVTSDHHVPPMESFNLYPPDLHPYYFYAKDIHQLPFCRYCLVGRNRNSPEPLVTKKTAFYFLQGLFDVQTPFNIAKQVFDSVKAPLKVFQPVNNRGHGDFGLGETEYIIAAVYGQSVKKAQTLIEESAESRPMKWEFAGNENLLGKIWTMVNDASVNEPVQGNLPKMEMIQTGPITSMEKLKHADQILDAVGKNLRLTGSGIADFKCTKHLIRIPVNYTRSLEKRFNFNVWRCGKTKKARNNHVIMLTDAAEYLTEEHFTYANSLSSKLQCVVYLSQYRGLDEYKKLRNLSWEEAIKTQITPKFKVSNISGEYVANDMALLAMAIKNDPKEWKVHDRLILTGTGLGAQIGYKVAENFPSLFDSTILGNLFGSANDLPCESDSLVDLCAMDPACQRLVGKSDAESAKLYISKSIESLYSKPLNACTRELWRYFKWHQLPKGPSLKIATEDLLPLAAYDPRMLLSFAAISAQCADKQHYKTLLRGAIAGILDKPRPTSNINDFVDSVLRIVAHYQGFLGDHPPILRPFLMKYAEYNYRASELLESFGTVAKCHVQEPAILERGRIYMVQNIVNSDASFSIAEKLYHKTRGEKLWVPLKHATTPKMSHFVEKILEAEIKGSASTVVQDCIDADEKIGTDWKKVWKFKLQ</sequence>
<gene>
    <name evidence="3" type="ORF">PSACC_02033</name>
</gene>
<organism evidence="3 4">
    <name type="scientific">Paramicrosporidium saccamoebae</name>
    <dbReference type="NCBI Taxonomy" id="1246581"/>
    <lineage>
        <taxon>Eukaryota</taxon>
        <taxon>Fungi</taxon>
        <taxon>Fungi incertae sedis</taxon>
        <taxon>Cryptomycota</taxon>
        <taxon>Cryptomycota incertae sedis</taxon>
        <taxon>Paramicrosporidium</taxon>
    </lineage>
</organism>
<dbReference type="OrthoDB" id="427735at2759"/>
<reference evidence="3 4" key="1">
    <citation type="submission" date="2016-10" db="EMBL/GenBank/DDBJ databases">
        <title>The genome of Paramicrosporidium saccamoebae is the missing link in understanding Cryptomycota and Microsporidia evolution.</title>
        <authorList>
            <person name="Quandt C.A."/>
            <person name="Beaudet D."/>
            <person name="Corsaro D."/>
            <person name="Michel R."/>
            <person name="Corradi N."/>
            <person name="James T."/>
        </authorList>
    </citation>
    <scope>NUCLEOTIDE SEQUENCE [LARGE SCALE GENOMIC DNA]</scope>
    <source>
        <strain evidence="3 4">KSL3</strain>
    </source>
</reference>
<feature type="chain" id="PRO_5014172074" evidence="2">
    <location>
        <begin position="21"/>
        <end position="1863"/>
    </location>
</feature>
<keyword evidence="4" id="KW-1185">Reference proteome</keyword>
<evidence type="ECO:0000313" key="4">
    <source>
        <dbReference type="Proteomes" id="UP000240830"/>
    </source>
</evidence>
<evidence type="ECO:0000313" key="3">
    <source>
        <dbReference type="EMBL" id="PJF18162.1"/>
    </source>
</evidence>
<dbReference type="SUPFAM" id="SSF53474">
    <property type="entry name" value="alpha/beta-Hydrolases"/>
    <property type="match status" value="1"/>
</dbReference>
<dbReference type="Gene3D" id="3.40.50.1820">
    <property type="entry name" value="alpha/beta hydrolase"/>
    <property type="match status" value="1"/>
</dbReference>
<feature type="compositionally biased region" description="Basic and acidic residues" evidence="1">
    <location>
        <begin position="861"/>
        <end position="878"/>
    </location>
</feature>
<dbReference type="EMBL" id="MTSL01000137">
    <property type="protein sequence ID" value="PJF18162.1"/>
    <property type="molecule type" value="Genomic_DNA"/>
</dbReference>
<protein>
    <submittedName>
        <fullName evidence="3">Proteinase (Secreted protein)</fullName>
    </submittedName>
</protein>
<evidence type="ECO:0000256" key="2">
    <source>
        <dbReference type="SAM" id="SignalP"/>
    </source>
</evidence>
<evidence type="ECO:0000256" key="1">
    <source>
        <dbReference type="SAM" id="MobiDB-lite"/>
    </source>
</evidence>
<keyword evidence="2" id="KW-0732">Signal</keyword>
<feature type="signal peptide" evidence="2">
    <location>
        <begin position="1"/>
        <end position="20"/>
    </location>
</feature>
<name>A0A2H9TK81_9FUNG</name>